<gene>
    <name evidence="1" type="ORF">NECHADRAFT_84072</name>
</gene>
<dbReference type="AlphaFoldDB" id="C7YZL7"/>
<dbReference type="VEuPathDB" id="FungiDB:NECHADRAFT_84072"/>
<keyword evidence="2" id="KW-1185">Reference proteome</keyword>
<evidence type="ECO:0000313" key="2">
    <source>
        <dbReference type="Proteomes" id="UP000005206"/>
    </source>
</evidence>
<evidence type="ECO:0000313" key="1">
    <source>
        <dbReference type="EMBL" id="EEU42627.1"/>
    </source>
</evidence>
<dbReference type="EMBL" id="GG698904">
    <property type="protein sequence ID" value="EEU42627.1"/>
    <property type="molecule type" value="Genomic_DNA"/>
</dbReference>
<dbReference type="Proteomes" id="UP000005206">
    <property type="component" value="Chromosome 8"/>
</dbReference>
<dbReference type="RefSeq" id="XP_003048340.1">
    <property type="nucleotide sequence ID" value="XM_003048294.1"/>
</dbReference>
<dbReference type="HOGENOM" id="CLU_1741043_0_0_1"/>
<proteinExistence type="predicted"/>
<reference evidence="1 2" key="1">
    <citation type="journal article" date="2009" name="PLoS Genet.">
        <title>The genome of Nectria haematococca: contribution of supernumerary chromosomes to gene expansion.</title>
        <authorList>
            <person name="Coleman J.J."/>
            <person name="Rounsley S.D."/>
            <person name="Rodriguez-Carres M."/>
            <person name="Kuo A."/>
            <person name="Wasmann C.C."/>
            <person name="Grimwood J."/>
            <person name="Schmutz J."/>
            <person name="Taga M."/>
            <person name="White G.J."/>
            <person name="Zhou S."/>
            <person name="Schwartz D.C."/>
            <person name="Freitag M."/>
            <person name="Ma L.J."/>
            <person name="Danchin E.G."/>
            <person name="Henrissat B."/>
            <person name="Coutinho P.M."/>
            <person name="Nelson D.R."/>
            <person name="Straney D."/>
            <person name="Napoli C.A."/>
            <person name="Barker B.M."/>
            <person name="Gribskov M."/>
            <person name="Rep M."/>
            <person name="Kroken S."/>
            <person name="Molnar I."/>
            <person name="Rensing C."/>
            <person name="Kennell J.C."/>
            <person name="Zamora J."/>
            <person name="Farman M.L."/>
            <person name="Selker E.U."/>
            <person name="Salamov A."/>
            <person name="Shapiro H."/>
            <person name="Pangilinan J."/>
            <person name="Lindquist E."/>
            <person name="Lamers C."/>
            <person name="Grigoriev I.V."/>
            <person name="Geiser D.M."/>
            <person name="Covert S.F."/>
            <person name="Temporini E."/>
            <person name="Vanetten H.D."/>
        </authorList>
    </citation>
    <scope>NUCLEOTIDE SEQUENCE [LARGE SCALE GENOMIC DNA]</scope>
    <source>
        <strain evidence="2">ATCC MYA-4622 / CBS 123669 / FGSC 9596 / NRRL 45880 / 77-13-4</strain>
    </source>
</reference>
<sequence>MCYVAVGVELSTEPLKRSQAGTKTLIGMEYEALPRSRSDLRVLVVTVYPLAQLLCAKATQLRSNLTGIISISFSPTGSVVRLGDIRCLCPYEPENDTYNVGYFDIYRVIGRAMPPIGYLRPAAAGTGGEKVHESVQRYTLRYGKPESCLK</sequence>
<dbReference type="InParanoid" id="C7YZL7"/>
<protein>
    <submittedName>
        <fullName evidence="1">Uncharacterized protein</fullName>
    </submittedName>
</protein>
<dbReference type="GeneID" id="9667614"/>
<name>C7YZL7_FUSV7</name>
<organism evidence="1 2">
    <name type="scientific">Fusarium vanettenii (strain ATCC MYA-4622 / CBS 123669 / FGSC 9596 / NRRL 45880 / 77-13-4)</name>
    <name type="common">Fusarium solani subsp. pisi</name>
    <dbReference type="NCBI Taxonomy" id="660122"/>
    <lineage>
        <taxon>Eukaryota</taxon>
        <taxon>Fungi</taxon>
        <taxon>Dikarya</taxon>
        <taxon>Ascomycota</taxon>
        <taxon>Pezizomycotina</taxon>
        <taxon>Sordariomycetes</taxon>
        <taxon>Hypocreomycetidae</taxon>
        <taxon>Hypocreales</taxon>
        <taxon>Nectriaceae</taxon>
        <taxon>Fusarium</taxon>
        <taxon>Fusarium solani species complex</taxon>
        <taxon>Fusarium vanettenii</taxon>
    </lineage>
</organism>
<dbReference type="KEGG" id="nhe:NECHADRAFT_84072"/>
<accession>C7YZL7</accession>